<comment type="caution">
    <text evidence="2">The sequence shown here is derived from an EMBL/GenBank/DDBJ whole genome shotgun (WGS) entry which is preliminary data.</text>
</comment>
<evidence type="ECO:0000313" key="3">
    <source>
        <dbReference type="Proteomes" id="UP001597183"/>
    </source>
</evidence>
<dbReference type="InterPro" id="IPR053206">
    <property type="entry name" value="Dimeric_xanthone_biosynth"/>
</dbReference>
<dbReference type="Gene3D" id="1.20.120.520">
    <property type="entry name" value="nmb1532 protein domain like"/>
    <property type="match status" value="1"/>
</dbReference>
<dbReference type="Proteomes" id="UP001597183">
    <property type="component" value="Unassembled WGS sequence"/>
</dbReference>
<dbReference type="SUPFAM" id="SSF48264">
    <property type="entry name" value="Cytochrome P450"/>
    <property type="match status" value="1"/>
</dbReference>
<dbReference type="InterPro" id="IPR012312">
    <property type="entry name" value="Hemerythrin-like"/>
</dbReference>
<dbReference type="RefSeq" id="WP_317791898.1">
    <property type="nucleotide sequence ID" value="NZ_AP028461.1"/>
</dbReference>
<dbReference type="Pfam" id="PF00067">
    <property type="entry name" value="p450"/>
    <property type="match status" value="1"/>
</dbReference>
<dbReference type="CDD" id="cd12108">
    <property type="entry name" value="Hr-like"/>
    <property type="match status" value="1"/>
</dbReference>
<dbReference type="InterPro" id="IPR036396">
    <property type="entry name" value="Cyt_P450_sf"/>
</dbReference>
<dbReference type="InterPro" id="IPR001128">
    <property type="entry name" value="Cyt_P450"/>
</dbReference>
<dbReference type="PANTHER" id="PTHR38048:SF2">
    <property type="entry name" value="HEMERYTHRIN-LIKE DOMAIN-CONTAINING PROTEIN"/>
    <property type="match status" value="1"/>
</dbReference>
<protein>
    <submittedName>
        <fullName evidence="2">Cytochrome P450</fullName>
    </submittedName>
</protein>
<gene>
    <name evidence="2" type="ORF">ACFQ5G_48715</name>
</gene>
<evidence type="ECO:0000313" key="2">
    <source>
        <dbReference type="EMBL" id="MFD1373264.1"/>
    </source>
</evidence>
<reference evidence="3" key="1">
    <citation type="journal article" date="2019" name="Int. J. Syst. Evol. Microbiol.">
        <title>The Global Catalogue of Microorganisms (GCM) 10K type strain sequencing project: providing services to taxonomists for standard genome sequencing and annotation.</title>
        <authorList>
            <consortium name="The Broad Institute Genomics Platform"/>
            <consortium name="The Broad Institute Genome Sequencing Center for Infectious Disease"/>
            <person name="Wu L."/>
            <person name="Ma J."/>
        </authorList>
    </citation>
    <scope>NUCLEOTIDE SEQUENCE [LARGE SCALE GENOMIC DNA]</scope>
    <source>
        <strain evidence="3">CCM 7526</strain>
    </source>
</reference>
<dbReference type="EMBL" id="JBHTMK010000065">
    <property type="protein sequence ID" value="MFD1373264.1"/>
    <property type="molecule type" value="Genomic_DNA"/>
</dbReference>
<dbReference type="Gene3D" id="1.10.630.10">
    <property type="entry name" value="Cytochrome P450"/>
    <property type="match status" value="1"/>
</dbReference>
<dbReference type="Pfam" id="PF01814">
    <property type="entry name" value="Hemerythrin"/>
    <property type="match status" value="1"/>
</dbReference>
<proteinExistence type="predicted"/>
<name>A0ABW4AR57_9ACTN</name>
<keyword evidence="3" id="KW-1185">Reference proteome</keyword>
<evidence type="ECO:0000259" key="1">
    <source>
        <dbReference type="Pfam" id="PF01814"/>
    </source>
</evidence>
<sequence>MDSPIRIRTVSARDRVAAGAEPATVLESLIATPDGEEPFTPAELFGNVLTMLPAGEDTTASAIAWTLHHLAAGPTAQQRLRAEAVVAFGDGLPAGAADIRGLALAGAAVREARRAPEPSLNRFCKWPSSGPGETGRDMNSRPIVAAVPTPVRGSGHDRPGFSATIHRGVSAVPVTTRPYTQEMVLIHRVFRREAAQLLRLVSATASGDVARARRLGQWTREYIGGLHHHHATEDALIWPLLQERVVLHRELVDRMETQHHALDATLNEITARLAAWEESAGETERDLLADSVADHRRVLLEHLHDEEELVMPLVEEYLEPDEWERVGKAGLENLPKDKVFLALGAILEEATDEERAFFLAKVPTAGRVLWKLVGQRQYRRRMAALRGGLQ</sequence>
<organism evidence="2 3">
    <name type="scientific">Actinoplanes sichuanensis</name>
    <dbReference type="NCBI Taxonomy" id="512349"/>
    <lineage>
        <taxon>Bacteria</taxon>
        <taxon>Bacillati</taxon>
        <taxon>Actinomycetota</taxon>
        <taxon>Actinomycetes</taxon>
        <taxon>Micromonosporales</taxon>
        <taxon>Micromonosporaceae</taxon>
        <taxon>Actinoplanes</taxon>
    </lineage>
</organism>
<dbReference type="PANTHER" id="PTHR38048">
    <property type="entry name" value="EXPRESSED PROTEIN"/>
    <property type="match status" value="1"/>
</dbReference>
<accession>A0ABW4AR57</accession>
<feature type="domain" description="Hemerythrin-like" evidence="1">
    <location>
        <begin position="182"/>
        <end position="314"/>
    </location>
</feature>